<feature type="compositionally biased region" description="Polar residues" evidence="14">
    <location>
        <begin position="341"/>
        <end position="352"/>
    </location>
</feature>
<evidence type="ECO:0000256" key="1">
    <source>
        <dbReference type="ARBA" id="ARBA00004623"/>
    </source>
</evidence>
<dbReference type="SUPFAM" id="SSF48452">
    <property type="entry name" value="TPR-like"/>
    <property type="match status" value="2"/>
</dbReference>
<sequence length="720" mass="82814">MPSTPTDLVTDTKFRVEFNSNLVYRFTVHSSTAPDSYMRRQEKVDVWKEEKSIGNGSYGSVRLHRCLTSKDEVQVQAVKAISKKSLSFTGINFLKELEAIAKFSQQKVCFYYPFIVPLLTKYFGWYENEDSVFIVMEYIRHGDLGSYLEGPFPENEAREVTFQVAEGLEHLHENDFVHRDLKPENVFVVRRSPQWWVKIGDFGFSKRIKEDSSLQSMVGTRLYLAPEIQMLYPPGVEETSAMFHYSAKVDIWSLGVMVFYMLFHDFPFTLKSPHGLPKYVNGGPFPFPTSTRVQISEDARKFILDTMKADAELRLSARETLNSGWMKRRQGQAAGLRDTSRPIQSENNQSTAKKMPSILSEPVHSTATSRSHVLIGSKKSREHQPVSSKMRQNPKQDSKPVSNNKDPLTAAHEMGKAEYEQGNYAQAEAFFRQAFEGRTKSLGGSHEDTLTALEWLGRSLYDGKQYSKAEAAFRWTIDARTKSLGASHPDTLTSLGWLGRSLYCHENYDEAVSTLRHVYEGQEKVLGASHQQTLDTLLWLGRALYWHEDYSQAVGVCRRVFKYWEQSLGPSNEQTIESLFWLGRSQYWNENYAEAVLCFRRVHKSQELRLGRNHTVTLETAHWLGRALYWYEDYGQAVTTFRWAAEGQGAVLGETHIHTLASLDYLGRALYYHKEYAKAVVMFRKAFEGREVTLGATHHHTQESLDWLRRSLYYQKEHGQ</sequence>
<evidence type="ECO:0000256" key="6">
    <source>
        <dbReference type="ARBA" id="ARBA00022679"/>
    </source>
</evidence>
<dbReference type="InterPro" id="IPR000719">
    <property type="entry name" value="Prot_kinase_dom"/>
</dbReference>
<comment type="catalytic activity">
    <reaction evidence="12">
        <text>L-threonyl-[protein] + ATP = O-phospho-L-threonyl-[protein] + ADP + H(+)</text>
        <dbReference type="Rhea" id="RHEA:46608"/>
        <dbReference type="Rhea" id="RHEA-COMP:11060"/>
        <dbReference type="Rhea" id="RHEA-COMP:11605"/>
        <dbReference type="ChEBI" id="CHEBI:15378"/>
        <dbReference type="ChEBI" id="CHEBI:30013"/>
        <dbReference type="ChEBI" id="CHEBI:30616"/>
        <dbReference type="ChEBI" id="CHEBI:61977"/>
        <dbReference type="ChEBI" id="CHEBI:456216"/>
        <dbReference type="EC" id="2.7.11.1"/>
    </reaction>
</comment>
<keyword evidence="5" id="KW-0723">Serine/threonine-protein kinase</keyword>
<keyword evidence="17" id="KW-1185">Reference proteome</keyword>
<evidence type="ECO:0000259" key="15">
    <source>
        <dbReference type="PROSITE" id="PS50011"/>
    </source>
</evidence>
<dbReference type="Pfam" id="PF00069">
    <property type="entry name" value="Pkinase"/>
    <property type="match status" value="1"/>
</dbReference>
<dbReference type="EC" id="2.7.11.1" evidence="2"/>
<dbReference type="InterPro" id="IPR011990">
    <property type="entry name" value="TPR-like_helical_dom_sf"/>
</dbReference>
<dbReference type="SMART" id="SM00220">
    <property type="entry name" value="S_TKc"/>
    <property type="match status" value="1"/>
</dbReference>
<dbReference type="GO" id="GO:0004674">
    <property type="term" value="F:protein serine/threonine kinase activity"/>
    <property type="evidence" value="ECO:0007669"/>
    <property type="project" value="UniProtKB-KW"/>
</dbReference>
<evidence type="ECO:0000256" key="14">
    <source>
        <dbReference type="SAM" id="MobiDB-lite"/>
    </source>
</evidence>
<dbReference type="GeneID" id="81362093"/>
<dbReference type="RefSeq" id="XP_056470530.1">
    <property type="nucleotide sequence ID" value="XM_056623114.1"/>
</dbReference>
<comment type="subcellular location">
    <subcellularLocation>
        <location evidence="1">Preautophagosomal structure membrane</location>
        <topology evidence="1">Peripheral membrane protein</topology>
    </subcellularLocation>
</comment>
<dbReference type="PANTHER" id="PTHR24348:SF22">
    <property type="entry name" value="NON-SPECIFIC SERINE_THREONINE PROTEIN KINASE"/>
    <property type="match status" value="1"/>
</dbReference>
<feature type="domain" description="Protein kinase" evidence="15">
    <location>
        <begin position="47"/>
        <end position="326"/>
    </location>
</feature>
<comment type="caution">
    <text evidence="16">The sequence shown here is derived from an EMBL/GenBank/DDBJ whole genome shotgun (WGS) entry which is preliminary data.</text>
</comment>
<evidence type="ECO:0000256" key="11">
    <source>
        <dbReference type="ARBA" id="ARBA00030237"/>
    </source>
</evidence>
<dbReference type="PROSITE" id="PS50011">
    <property type="entry name" value="PROTEIN_KINASE_DOM"/>
    <property type="match status" value="1"/>
</dbReference>
<feature type="region of interest" description="Disordered" evidence="14">
    <location>
        <begin position="324"/>
        <end position="408"/>
    </location>
</feature>
<dbReference type="GO" id="GO:0034045">
    <property type="term" value="C:phagophore assembly site membrane"/>
    <property type="evidence" value="ECO:0007669"/>
    <property type="project" value="UniProtKB-SubCell"/>
</dbReference>
<evidence type="ECO:0000256" key="2">
    <source>
        <dbReference type="ARBA" id="ARBA00012513"/>
    </source>
</evidence>
<dbReference type="Pfam" id="PF13374">
    <property type="entry name" value="TPR_10"/>
    <property type="match status" value="1"/>
</dbReference>
<dbReference type="InterPro" id="IPR045269">
    <property type="entry name" value="Atg1-like"/>
</dbReference>
<evidence type="ECO:0000256" key="9">
    <source>
        <dbReference type="ARBA" id="ARBA00022840"/>
    </source>
</evidence>
<dbReference type="Pfam" id="PF13174">
    <property type="entry name" value="TPR_6"/>
    <property type="match status" value="1"/>
</dbReference>
<dbReference type="GO" id="GO:0005776">
    <property type="term" value="C:autophagosome"/>
    <property type="evidence" value="ECO:0007669"/>
    <property type="project" value="TreeGrafter"/>
</dbReference>
<dbReference type="InterPro" id="IPR008271">
    <property type="entry name" value="Ser/Thr_kinase_AS"/>
</dbReference>
<name>A0A9W9EPY8_9EURO</name>
<dbReference type="EMBL" id="JAPQKI010000010">
    <property type="protein sequence ID" value="KAJ5085852.1"/>
    <property type="molecule type" value="Genomic_DNA"/>
</dbReference>
<keyword evidence="6" id="KW-0808">Transferase</keyword>
<proteinExistence type="predicted"/>
<dbReference type="SUPFAM" id="SSF56112">
    <property type="entry name" value="Protein kinase-like (PK-like)"/>
    <property type="match status" value="1"/>
</dbReference>
<dbReference type="OrthoDB" id="10252171at2759"/>
<dbReference type="Pfam" id="PF13424">
    <property type="entry name" value="TPR_12"/>
    <property type="match status" value="2"/>
</dbReference>
<evidence type="ECO:0000256" key="8">
    <source>
        <dbReference type="ARBA" id="ARBA00022777"/>
    </source>
</evidence>
<dbReference type="PANTHER" id="PTHR24348">
    <property type="entry name" value="SERINE/THREONINE-PROTEIN KINASE UNC-51-RELATED"/>
    <property type="match status" value="1"/>
</dbReference>
<dbReference type="InterPro" id="IPR019734">
    <property type="entry name" value="TPR_rpt"/>
</dbReference>
<evidence type="ECO:0000256" key="5">
    <source>
        <dbReference type="ARBA" id="ARBA00022527"/>
    </source>
</evidence>
<evidence type="ECO:0000256" key="10">
    <source>
        <dbReference type="ARBA" id="ARBA00023006"/>
    </source>
</evidence>
<evidence type="ECO:0000313" key="16">
    <source>
        <dbReference type="EMBL" id="KAJ5085852.1"/>
    </source>
</evidence>
<evidence type="ECO:0000256" key="3">
    <source>
        <dbReference type="ARBA" id="ARBA00018572"/>
    </source>
</evidence>
<keyword evidence="9" id="KW-0067">ATP-binding</keyword>
<dbReference type="GO" id="GO:0005524">
    <property type="term" value="F:ATP binding"/>
    <property type="evidence" value="ECO:0007669"/>
    <property type="project" value="UniProtKB-KW"/>
</dbReference>
<dbReference type="GO" id="GO:0000045">
    <property type="term" value="P:autophagosome assembly"/>
    <property type="evidence" value="ECO:0007669"/>
    <property type="project" value="TreeGrafter"/>
</dbReference>
<evidence type="ECO:0000256" key="12">
    <source>
        <dbReference type="ARBA" id="ARBA00047899"/>
    </source>
</evidence>
<dbReference type="AlphaFoldDB" id="A0A9W9EPY8"/>
<accession>A0A9W9EPY8</accession>
<dbReference type="PROSITE" id="PS00108">
    <property type="entry name" value="PROTEIN_KINASE_ST"/>
    <property type="match status" value="1"/>
</dbReference>
<organism evidence="16 17">
    <name type="scientific">Penicillium argentinense</name>
    <dbReference type="NCBI Taxonomy" id="1131581"/>
    <lineage>
        <taxon>Eukaryota</taxon>
        <taxon>Fungi</taxon>
        <taxon>Dikarya</taxon>
        <taxon>Ascomycota</taxon>
        <taxon>Pezizomycotina</taxon>
        <taxon>Eurotiomycetes</taxon>
        <taxon>Eurotiomycetidae</taxon>
        <taxon>Eurotiales</taxon>
        <taxon>Aspergillaceae</taxon>
        <taxon>Penicillium</taxon>
    </lineage>
</organism>
<keyword evidence="8" id="KW-0418">Kinase</keyword>
<dbReference type="Gene3D" id="1.10.510.10">
    <property type="entry name" value="Transferase(Phosphotransferase) domain 1"/>
    <property type="match status" value="1"/>
</dbReference>
<comment type="catalytic activity">
    <reaction evidence="13">
        <text>L-seryl-[protein] + ATP = O-phospho-L-seryl-[protein] + ADP + H(+)</text>
        <dbReference type="Rhea" id="RHEA:17989"/>
        <dbReference type="Rhea" id="RHEA-COMP:9863"/>
        <dbReference type="Rhea" id="RHEA-COMP:11604"/>
        <dbReference type="ChEBI" id="CHEBI:15378"/>
        <dbReference type="ChEBI" id="CHEBI:29999"/>
        <dbReference type="ChEBI" id="CHEBI:30616"/>
        <dbReference type="ChEBI" id="CHEBI:83421"/>
        <dbReference type="ChEBI" id="CHEBI:456216"/>
        <dbReference type="EC" id="2.7.11.1"/>
    </reaction>
</comment>
<keyword evidence="7" id="KW-0547">Nucleotide-binding</keyword>
<evidence type="ECO:0000256" key="7">
    <source>
        <dbReference type="ARBA" id="ARBA00022741"/>
    </source>
</evidence>
<evidence type="ECO:0000256" key="4">
    <source>
        <dbReference type="ARBA" id="ARBA00019599"/>
    </source>
</evidence>
<evidence type="ECO:0000256" key="13">
    <source>
        <dbReference type="ARBA" id="ARBA00048679"/>
    </source>
</evidence>
<reference evidence="16" key="2">
    <citation type="journal article" date="2023" name="IMA Fungus">
        <title>Comparative genomic study of the Penicillium genus elucidates a diverse pangenome and 15 lateral gene transfer events.</title>
        <authorList>
            <person name="Petersen C."/>
            <person name="Sorensen T."/>
            <person name="Nielsen M.R."/>
            <person name="Sondergaard T.E."/>
            <person name="Sorensen J.L."/>
            <person name="Fitzpatrick D.A."/>
            <person name="Frisvad J.C."/>
            <person name="Nielsen K.L."/>
        </authorList>
    </citation>
    <scope>NUCLEOTIDE SEQUENCE</scope>
    <source>
        <strain evidence="16">IBT 30761</strain>
    </source>
</reference>
<dbReference type="GO" id="GO:0005829">
    <property type="term" value="C:cytosol"/>
    <property type="evidence" value="ECO:0007669"/>
    <property type="project" value="TreeGrafter"/>
</dbReference>
<reference evidence="16" key="1">
    <citation type="submission" date="2022-11" db="EMBL/GenBank/DDBJ databases">
        <authorList>
            <person name="Petersen C."/>
        </authorList>
    </citation>
    <scope>NUCLEOTIDE SEQUENCE</scope>
    <source>
        <strain evidence="16">IBT 30761</strain>
    </source>
</reference>
<dbReference type="Gene3D" id="1.25.40.10">
    <property type="entry name" value="Tetratricopeptide repeat domain"/>
    <property type="match status" value="2"/>
</dbReference>
<feature type="compositionally biased region" description="Polar residues" evidence="14">
    <location>
        <begin position="385"/>
        <end position="406"/>
    </location>
</feature>
<dbReference type="InterPro" id="IPR011009">
    <property type="entry name" value="Kinase-like_dom_sf"/>
</dbReference>
<dbReference type="Proteomes" id="UP001149074">
    <property type="component" value="Unassembled WGS sequence"/>
</dbReference>
<dbReference type="GO" id="GO:0010506">
    <property type="term" value="P:regulation of autophagy"/>
    <property type="evidence" value="ECO:0007669"/>
    <property type="project" value="InterPro"/>
</dbReference>
<keyword evidence="10" id="KW-0072">Autophagy</keyword>
<gene>
    <name evidence="16" type="ORF">N7532_010623</name>
</gene>
<protein>
    <recommendedName>
        <fullName evidence="3">Serine/threonine-protein kinase ATG1</fullName>
        <ecNumber evidence="2">2.7.11.1</ecNumber>
    </recommendedName>
    <alternativeName>
        <fullName evidence="11">Autophagy-related protein 1</fullName>
    </alternativeName>
    <alternativeName>
        <fullName evidence="4">Serine/threonine-protein kinase atg1</fullName>
    </alternativeName>
</protein>
<evidence type="ECO:0000313" key="17">
    <source>
        <dbReference type="Proteomes" id="UP001149074"/>
    </source>
</evidence>